<keyword evidence="7 8" id="KW-0472">Membrane</keyword>
<dbReference type="OrthoDB" id="448280at2759"/>
<evidence type="ECO:0000256" key="4">
    <source>
        <dbReference type="ARBA" id="ARBA00022692"/>
    </source>
</evidence>
<protein>
    <recommendedName>
        <fullName evidence="11">Zinc/iron permease</fullName>
    </recommendedName>
</protein>
<gene>
    <name evidence="9" type="ORF">INT44_008911</name>
</gene>
<dbReference type="PANTHER" id="PTHR11040">
    <property type="entry name" value="ZINC/IRON TRANSPORTER"/>
    <property type="match status" value="1"/>
</dbReference>
<dbReference type="GO" id="GO:0005385">
    <property type="term" value="F:zinc ion transmembrane transporter activity"/>
    <property type="evidence" value="ECO:0007669"/>
    <property type="project" value="InterPro"/>
</dbReference>
<evidence type="ECO:0000256" key="3">
    <source>
        <dbReference type="ARBA" id="ARBA00022448"/>
    </source>
</evidence>
<evidence type="ECO:0000256" key="8">
    <source>
        <dbReference type="RuleBase" id="RU362088"/>
    </source>
</evidence>
<feature type="non-terminal residue" evidence="9">
    <location>
        <position position="1"/>
    </location>
</feature>
<dbReference type="Proteomes" id="UP000612746">
    <property type="component" value="Unassembled WGS sequence"/>
</dbReference>
<proteinExistence type="inferred from homology"/>
<keyword evidence="6 8" id="KW-0406">Ion transport</keyword>
<evidence type="ECO:0000256" key="5">
    <source>
        <dbReference type="ARBA" id="ARBA00022989"/>
    </source>
</evidence>
<dbReference type="PANTHER" id="PTHR11040:SF44">
    <property type="entry name" value="PROTEIN ZNTC-RELATED"/>
    <property type="match status" value="1"/>
</dbReference>
<keyword evidence="4 8" id="KW-0812">Transmembrane</keyword>
<evidence type="ECO:0000313" key="9">
    <source>
        <dbReference type="EMBL" id="KAG2183900.1"/>
    </source>
</evidence>
<dbReference type="AlphaFoldDB" id="A0A8H7Q245"/>
<feature type="transmembrane region" description="Helical" evidence="8">
    <location>
        <begin position="115"/>
        <end position="138"/>
    </location>
</feature>
<evidence type="ECO:0008006" key="11">
    <source>
        <dbReference type="Google" id="ProtNLM"/>
    </source>
</evidence>
<evidence type="ECO:0000256" key="6">
    <source>
        <dbReference type="ARBA" id="ARBA00023065"/>
    </source>
</evidence>
<dbReference type="Pfam" id="PF02535">
    <property type="entry name" value="Zip"/>
    <property type="match status" value="1"/>
</dbReference>
<comment type="similarity">
    <text evidence="2 8">Belongs to the ZIP transporter (TC 2.A.5) family.</text>
</comment>
<accession>A0A8H7Q245</accession>
<dbReference type="InterPro" id="IPR004698">
    <property type="entry name" value="Zn/Fe_permease_fun/pln"/>
</dbReference>
<feature type="transmembrane region" description="Helical" evidence="8">
    <location>
        <begin position="41"/>
        <end position="64"/>
    </location>
</feature>
<reference evidence="9" key="1">
    <citation type="submission" date="2020-12" db="EMBL/GenBank/DDBJ databases">
        <title>Metabolic potential, ecology and presence of endohyphal bacteria is reflected in genomic diversity of Mucoromycotina.</title>
        <authorList>
            <person name="Muszewska A."/>
            <person name="Okrasinska A."/>
            <person name="Steczkiewicz K."/>
            <person name="Drgas O."/>
            <person name="Orlowska M."/>
            <person name="Perlinska-Lenart U."/>
            <person name="Aleksandrzak-Piekarczyk T."/>
            <person name="Szatraj K."/>
            <person name="Zielenkiewicz U."/>
            <person name="Pilsyk S."/>
            <person name="Malc E."/>
            <person name="Mieczkowski P."/>
            <person name="Kruszewska J.S."/>
            <person name="Biernat P."/>
            <person name="Pawlowska J."/>
        </authorList>
    </citation>
    <scope>NUCLEOTIDE SEQUENCE</scope>
    <source>
        <strain evidence="9">WA0000051536</strain>
    </source>
</reference>
<keyword evidence="5 8" id="KW-1133">Transmembrane helix</keyword>
<dbReference type="EMBL" id="JAEPRA010000006">
    <property type="protein sequence ID" value="KAG2183900.1"/>
    <property type="molecule type" value="Genomic_DNA"/>
</dbReference>
<keyword evidence="10" id="KW-1185">Reference proteome</keyword>
<evidence type="ECO:0000256" key="1">
    <source>
        <dbReference type="ARBA" id="ARBA00004141"/>
    </source>
</evidence>
<comment type="subcellular location">
    <subcellularLocation>
        <location evidence="1 8">Membrane</location>
        <topology evidence="1 8">Multi-pass membrane protein</topology>
    </subcellularLocation>
</comment>
<feature type="transmembrane region" description="Helical" evidence="8">
    <location>
        <begin position="344"/>
        <end position="361"/>
    </location>
</feature>
<feature type="transmembrane region" description="Helical" evidence="8">
    <location>
        <begin position="76"/>
        <end position="95"/>
    </location>
</feature>
<sequence length="364" mass="39410">PCLSLPPVTDLCCFATSDPGTSEENVCEAEPLEDYNMPLRIGTIFIILGTSSIGIFTPILLHYFGKQDSAIIKYTLLIGKFFGTGVILATAFVHMLPDAFDNFANPCLPAGWQSYGAFGGVFCMIASLLIQLIEFAAISNANSIHQKQTDVDAKLAVENYKATDSITERTAFDQKNPHSHELAGERAHEIGHFHTAGMLEEGQSLRNIGTLTLELGIVMHSVIIGITLANTAHDEFTTLLIALVFHQFFEGIALGTRINDMNLKSFLKPAIMSIAYCITTPLGIAIGIGIHTSFNENSPSSILVQAILDSLSAGILLYSAYVELIAMEMNHNPEFLQRSVASKAICFISLYTGAGLMALIGEWA</sequence>
<dbReference type="GO" id="GO:0005886">
    <property type="term" value="C:plasma membrane"/>
    <property type="evidence" value="ECO:0007669"/>
    <property type="project" value="TreeGrafter"/>
</dbReference>
<dbReference type="InterPro" id="IPR003689">
    <property type="entry name" value="ZIP"/>
</dbReference>
<evidence type="ECO:0000256" key="7">
    <source>
        <dbReference type="ARBA" id="ARBA00023136"/>
    </source>
</evidence>
<keyword evidence="3 8" id="KW-0813">Transport</keyword>
<name>A0A8H7Q245_9FUNG</name>
<feature type="transmembrane region" description="Helical" evidence="8">
    <location>
        <begin position="208"/>
        <end position="230"/>
    </location>
</feature>
<feature type="transmembrane region" description="Helical" evidence="8">
    <location>
        <begin position="270"/>
        <end position="290"/>
    </location>
</feature>
<evidence type="ECO:0000256" key="2">
    <source>
        <dbReference type="ARBA" id="ARBA00006939"/>
    </source>
</evidence>
<feature type="transmembrane region" description="Helical" evidence="8">
    <location>
        <begin position="236"/>
        <end position="258"/>
    </location>
</feature>
<dbReference type="NCBIfam" id="TIGR00820">
    <property type="entry name" value="zip"/>
    <property type="match status" value="1"/>
</dbReference>
<organism evidence="9 10">
    <name type="scientific">Umbelopsis vinacea</name>
    <dbReference type="NCBI Taxonomy" id="44442"/>
    <lineage>
        <taxon>Eukaryota</taxon>
        <taxon>Fungi</taxon>
        <taxon>Fungi incertae sedis</taxon>
        <taxon>Mucoromycota</taxon>
        <taxon>Mucoromycotina</taxon>
        <taxon>Umbelopsidomycetes</taxon>
        <taxon>Umbelopsidales</taxon>
        <taxon>Umbelopsidaceae</taxon>
        <taxon>Umbelopsis</taxon>
    </lineage>
</organism>
<comment type="caution">
    <text evidence="9">The sequence shown here is derived from an EMBL/GenBank/DDBJ whole genome shotgun (WGS) entry which is preliminary data.</text>
</comment>
<feature type="transmembrane region" description="Helical" evidence="8">
    <location>
        <begin position="302"/>
        <end position="324"/>
    </location>
</feature>
<evidence type="ECO:0000313" key="10">
    <source>
        <dbReference type="Proteomes" id="UP000612746"/>
    </source>
</evidence>